<dbReference type="RefSeq" id="WP_136821784.1">
    <property type="nucleotide sequence ID" value="NZ_BMJX01000005.1"/>
</dbReference>
<name>A0A4U0H0R1_9SPHI</name>
<dbReference type="Proteomes" id="UP000309872">
    <property type="component" value="Unassembled WGS sequence"/>
</dbReference>
<organism evidence="1 2">
    <name type="scientific">Sphingobacterium alkalisoli</name>
    <dbReference type="NCBI Taxonomy" id="1874115"/>
    <lineage>
        <taxon>Bacteria</taxon>
        <taxon>Pseudomonadati</taxon>
        <taxon>Bacteroidota</taxon>
        <taxon>Sphingobacteriia</taxon>
        <taxon>Sphingobacteriales</taxon>
        <taxon>Sphingobacteriaceae</taxon>
        <taxon>Sphingobacterium</taxon>
    </lineage>
</organism>
<accession>A0A4U0H0R1</accession>
<gene>
    <name evidence="1" type="ORF">FAZ19_16120</name>
</gene>
<sequence length="81" mass="9159">MRKVALGVKKSLYPLGYNKNNPMESFNEWAEYIRRQNYINSMGGASAVYLISIDLTQMQAVLETKGMNSALDQANQILNNK</sequence>
<dbReference type="OrthoDB" id="9775851at2"/>
<reference evidence="1 2" key="1">
    <citation type="submission" date="2019-04" db="EMBL/GenBank/DDBJ databases">
        <title>Sphingobacterium olei sp. nov., isolated from oil-contaminated soil.</title>
        <authorList>
            <person name="Liu B."/>
        </authorList>
    </citation>
    <scope>NUCLEOTIDE SEQUENCE [LARGE SCALE GENOMIC DNA]</scope>
    <source>
        <strain evidence="1 2">Y3L14</strain>
    </source>
</reference>
<proteinExistence type="predicted"/>
<evidence type="ECO:0000313" key="1">
    <source>
        <dbReference type="EMBL" id="TJY63792.1"/>
    </source>
</evidence>
<evidence type="ECO:0000313" key="2">
    <source>
        <dbReference type="Proteomes" id="UP000309872"/>
    </source>
</evidence>
<dbReference type="EMBL" id="SUKA01000005">
    <property type="protein sequence ID" value="TJY63792.1"/>
    <property type="molecule type" value="Genomic_DNA"/>
</dbReference>
<protein>
    <submittedName>
        <fullName evidence="1">Uncharacterized protein</fullName>
    </submittedName>
</protein>
<keyword evidence="2" id="KW-1185">Reference proteome</keyword>
<comment type="caution">
    <text evidence="1">The sequence shown here is derived from an EMBL/GenBank/DDBJ whole genome shotgun (WGS) entry which is preliminary data.</text>
</comment>
<dbReference type="AlphaFoldDB" id="A0A4U0H0R1"/>